<keyword evidence="4" id="KW-1185">Reference proteome</keyword>
<evidence type="ECO:0000313" key="4">
    <source>
        <dbReference type="Proteomes" id="UP001215280"/>
    </source>
</evidence>
<dbReference type="EMBL" id="JARJLG010000092">
    <property type="protein sequence ID" value="KAJ7747929.1"/>
    <property type="molecule type" value="Genomic_DNA"/>
</dbReference>
<feature type="signal peptide" evidence="2">
    <location>
        <begin position="1"/>
        <end position="21"/>
    </location>
</feature>
<dbReference type="AlphaFoldDB" id="A0AAD7ISN5"/>
<organism evidence="3 4">
    <name type="scientific">Mycena maculata</name>
    <dbReference type="NCBI Taxonomy" id="230809"/>
    <lineage>
        <taxon>Eukaryota</taxon>
        <taxon>Fungi</taxon>
        <taxon>Dikarya</taxon>
        <taxon>Basidiomycota</taxon>
        <taxon>Agaricomycotina</taxon>
        <taxon>Agaricomycetes</taxon>
        <taxon>Agaricomycetidae</taxon>
        <taxon>Agaricales</taxon>
        <taxon>Marasmiineae</taxon>
        <taxon>Mycenaceae</taxon>
        <taxon>Mycena</taxon>
    </lineage>
</organism>
<protein>
    <submittedName>
        <fullName evidence="3">Uncharacterized protein</fullName>
    </submittedName>
</protein>
<feature type="region of interest" description="Disordered" evidence="1">
    <location>
        <begin position="22"/>
        <end position="70"/>
    </location>
</feature>
<feature type="compositionally biased region" description="Pro residues" evidence="1">
    <location>
        <begin position="107"/>
        <end position="117"/>
    </location>
</feature>
<reference evidence="3" key="1">
    <citation type="submission" date="2023-03" db="EMBL/GenBank/DDBJ databases">
        <title>Massive genome expansion in bonnet fungi (Mycena s.s.) driven by repeated elements and novel gene families across ecological guilds.</title>
        <authorList>
            <consortium name="Lawrence Berkeley National Laboratory"/>
            <person name="Harder C.B."/>
            <person name="Miyauchi S."/>
            <person name="Viragh M."/>
            <person name="Kuo A."/>
            <person name="Thoen E."/>
            <person name="Andreopoulos B."/>
            <person name="Lu D."/>
            <person name="Skrede I."/>
            <person name="Drula E."/>
            <person name="Henrissat B."/>
            <person name="Morin E."/>
            <person name="Kohler A."/>
            <person name="Barry K."/>
            <person name="LaButti K."/>
            <person name="Morin E."/>
            <person name="Salamov A."/>
            <person name="Lipzen A."/>
            <person name="Mereny Z."/>
            <person name="Hegedus B."/>
            <person name="Baldrian P."/>
            <person name="Stursova M."/>
            <person name="Weitz H."/>
            <person name="Taylor A."/>
            <person name="Grigoriev I.V."/>
            <person name="Nagy L.G."/>
            <person name="Martin F."/>
            <person name="Kauserud H."/>
        </authorList>
    </citation>
    <scope>NUCLEOTIDE SEQUENCE</scope>
    <source>
        <strain evidence="3">CBHHK188m</strain>
    </source>
</reference>
<feature type="chain" id="PRO_5041923300" evidence="2">
    <location>
        <begin position="22"/>
        <end position="399"/>
    </location>
</feature>
<evidence type="ECO:0000313" key="3">
    <source>
        <dbReference type="EMBL" id="KAJ7747929.1"/>
    </source>
</evidence>
<name>A0AAD7ISN5_9AGAR</name>
<dbReference type="Proteomes" id="UP001215280">
    <property type="component" value="Unassembled WGS sequence"/>
</dbReference>
<accession>A0AAD7ISN5</accession>
<gene>
    <name evidence="3" type="ORF">DFH07DRAFT_1036812</name>
</gene>
<feature type="region of interest" description="Disordered" evidence="1">
    <location>
        <begin position="87"/>
        <end position="179"/>
    </location>
</feature>
<keyword evidence="2" id="KW-0732">Signal</keyword>
<evidence type="ECO:0000256" key="2">
    <source>
        <dbReference type="SAM" id="SignalP"/>
    </source>
</evidence>
<feature type="compositionally biased region" description="Basic and acidic residues" evidence="1">
    <location>
        <begin position="123"/>
        <end position="132"/>
    </location>
</feature>
<sequence>MFSHKLALLVLVAWATTVTYAYPTTPSSPESLTRVAARTEHRLPSPPNMPHPVTDTAERDPNSPMPRAMDDLNAAPAVQKRQIHNADYAANGPPPSPNPAPAQQAPAPAPANPPAATPSPAASKDKRYERPMGHGPVIHQAQATQSQAPCEHATNVEEPTVRRMRSTKRNANAAEEASERNVVEHHYANSNSDLAPRTPDTDGEWNGSHRRHVEELTNASNPEFDHDAIVRWSRAEVDKMQAWSKLGHSDIGATRIASGVCTWSGRQRDAYGGGGVGSAEGNGNLNSPIRRAGCAGLLLSDDGELKGGVVFEEYSDRDKTSGYGMKGDGWKGSEAREESLNNDCDWVNAADGWLIWAVDGGKGSDARDMESLDNDWPVAAEGWVVCDGGEYVPVSPNLE</sequence>
<evidence type="ECO:0000256" key="1">
    <source>
        <dbReference type="SAM" id="MobiDB-lite"/>
    </source>
</evidence>
<proteinExistence type="predicted"/>
<comment type="caution">
    <text evidence="3">The sequence shown here is derived from an EMBL/GenBank/DDBJ whole genome shotgun (WGS) entry which is preliminary data.</text>
</comment>